<keyword evidence="1" id="KW-0472">Membrane</keyword>
<evidence type="ECO:0000256" key="1">
    <source>
        <dbReference type="SAM" id="Phobius"/>
    </source>
</evidence>
<dbReference type="EMBL" id="CP043925">
    <property type="protein sequence ID" value="QHN10140.1"/>
    <property type="molecule type" value="Genomic_DNA"/>
</dbReference>
<dbReference type="KEGG" id="pcol:F1325_06570"/>
<name>A0A6I7D9H0_9GAMM</name>
<sequence length="151" mass="16539">MSKKEGLKPRGCCWLVGAIVIAVWLSISIAILGEKVFTAAGLRNGVNLFVLLLIAFVVSNIASIVYEKKFKNDAVLLFVMAADMVTLSTLGLNIAEDYVKANPVTSGVMVFISCCIYLFFILIKYMTPKKESEVSNGGKDCTEARFTKLEK</sequence>
<proteinExistence type="predicted"/>
<accession>A0A6I7D9H0</accession>
<dbReference type="AlphaFoldDB" id="A0A6I7D9H0"/>
<gene>
    <name evidence="2" type="ORF">F1325_06570</name>
</gene>
<keyword evidence="1" id="KW-1133">Transmembrane helix</keyword>
<organism evidence="2 3">
    <name type="scientific">Proteus columbae</name>
    <dbReference type="NCBI Taxonomy" id="1987580"/>
    <lineage>
        <taxon>Bacteria</taxon>
        <taxon>Pseudomonadati</taxon>
        <taxon>Pseudomonadota</taxon>
        <taxon>Gammaproteobacteria</taxon>
        <taxon>Enterobacterales</taxon>
        <taxon>Morganellaceae</taxon>
        <taxon>Proteus</taxon>
    </lineage>
</organism>
<keyword evidence="3" id="KW-1185">Reference proteome</keyword>
<feature type="transmembrane region" description="Helical" evidence="1">
    <location>
        <begin position="45"/>
        <end position="66"/>
    </location>
</feature>
<evidence type="ECO:0000313" key="3">
    <source>
        <dbReference type="Proteomes" id="UP000464700"/>
    </source>
</evidence>
<reference evidence="2 3" key="1">
    <citation type="submission" date="2019-09" db="EMBL/GenBank/DDBJ databases">
        <title>Emergence of a chromosome-mediated tetracycline resistance gene in Proteus strain.</title>
        <authorList>
            <person name="He D."/>
            <person name="Wang L."/>
        </authorList>
    </citation>
    <scope>NUCLEOTIDE SEQUENCE [LARGE SCALE GENOMIC DNA]</scope>
    <source>
        <strain evidence="2 3">T60</strain>
    </source>
</reference>
<keyword evidence="1" id="KW-0812">Transmembrane</keyword>
<feature type="transmembrane region" description="Helical" evidence="1">
    <location>
        <begin position="12"/>
        <end position="33"/>
    </location>
</feature>
<protein>
    <submittedName>
        <fullName evidence="2">Uncharacterized protein</fullName>
    </submittedName>
</protein>
<feature type="transmembrane region" description="Helical" evidence="1">
    <location>
        <begin position="73"/>
        <end position="92"/>
    </location>
</feature>
<evidence type="ECO:0000313" key="2">
    <source>
        <dbReference type="EMBL" id="QHN10140.1"/>
    </source>
</evidence>
<dbReference type="RefSeq" id="WP_160230141.1">
    <property type="nucleotide sequence ID" value="NZ_CP043925.1"/>
</dbReference>
<dbReference type="Proteomes" id="UP000464700">
    <property type="component" value="Chromosome"/>
</dbReference>
<feature type="transmembrane region" description="Helical" evidence="1">
    <location>
        <begin position="104"/>
        <end position="123"/>
    </location>
</feature>